<organism evidence="1">
    <name type="scientific">marine sediment metagenome</name>
    <dbReference type="NCBI Taxonomy" id="412755"/>
    <lineage>
        <taxon>unclassified sequences</taxon>
        <taxon>metagenomes</taxon>
        <taxon>ecological metagenomes</taxon>
    </lineage>
</organism>
<dbReference type="EMBL" id="LAZR01008616">
    <property type="protein sequence ID" value="KKM77619.1"/>
    <property type="molecule type" value="Genomic_DNA"/>
</dbReference>
<protein>
    <submittedName>
        <fullName evidence="1">Uncharacterized protein</fullName>
    </submittedName>
</protein>
<accession>A0A0F9K637</accession>
<sequence length="246" mass="29325">MTTYEDEFNVFTYQDYLIFYKIENFDWWIHRDIRVKKDFFLKRYINGLDVLIFEEKPIFIPDILETNKDMESPNNDNIELAEPLEGDELTPFYDDVNILKDWNKENWDDLLIGLYDAARTHKWCIPVLYDEPPYWQIFTYREISEIEYDKNDIPVKAHAVWAKQLPLSTKFNQHDIWINLVEEDTEKLNKDGGNTGMGIYVNWGHDMDKDIDGNDLESIWSLDIDMGYILNDILSNSAKSSGFYWV</sequence>
<reference evidence="1" key="1">
    <citation type="journal article" date="2015" name="Nature">
        <title>Complex archaea that bridge the gap between prokaryotes and eukaryotes.</title>
        <authorList>
            <person name="Spang A."/>
            <person name="Saw J.H."/>
            <person name="Jorgensen S.L."/>
            <person name="Zaremba-Niedzwiedzka K."/>
            <person name="Martijn J."/>
            <person name="Lind A.E."/>
            <person name="van Eijk R."/>
            <person name="Schleper C."/>
            <person name="Guy L."/>
            <person name="Ettema T.J."/>
        </authorList>
    </citation>
    <scope>NUCLEOTIDE SEQUENCE</scope>
</reference>
<gene>
    <name evidence="1" type="ORF">LCGC14_1368120</name>
</gene>
<name>A0A0F9K637_9ZZZZ</name>
<proteinExistence type="predicted"/>
<feature type="non-terminal residue" evidence="1">
    <location>
        <position position="246"/>
    </location>
</feature>
<dbReference type="AlphaFoldDB" id="A0A0F9K637"/>
<evidence type="ECO:0000313" key="1">
    <source>
        <dbReference type="EMBL" id="KKM77619.1"/>
    </source>
</evidence>
<comment type="caution">
    <text evidence="1">The sequence shown here is derived from an EMBL/GenBank/DDBJ whole genome shotgun (WGS) entry which is preliminary data.</text>
</comment>